<keyword evidence="6" id="KW-1185">Reference proteome</keyword>
<evidence type="ECO:0000313" key="5">
    <source>
        <dbReference type="EMBL" id="TCO15789.1"/>
    </source>
</evidence>
<dbReference type="InterPro" id="IPR000835">
    <property type="entry name" value="HTH_MarR-typ"/>
</dbReference>
<dbReference type="InterPro" id="IPR023187">
    <property type="entry name" value="Tscrpt_reg_MarR-type_CS"/>
</dbReference>
<dbReference type="GO" id="GO:0003700">
    <property type="term" value="F:DNA-binding transcription factor activity"/>
    <property type="evidence" value="ECO:0007669"/>
    <property type="project" value="InterPro"/>
</dbReference>
<dbReference type="PANTHER" id="PTHR33164">
    <property type="entry name" value="TRANSCRIPTIONAL REGULATOR, MARR FAMILY"/>
    <property type="match status" value="1"/>
</dbReference>
<dbReference type="SUPFAM" id="SSF46785">
    <property type="entry name" value="Winged helix' DNA-binding domain"/>
    <property type="match status" value="1"/>
</dbReference>
<keyword evidence="1" id="KW-0805">Transcription regulation</keyword>
<dbReference type="InterPro" id="IPR039422">
    <property type="entry name" value="MarR/SlyA-like"/>
</dbReference>
<dbReference type="GO" id="GO:0003677">
    <property type="term" value="F:DNA binding"/>
    <property type="evidence" value="ECO:0007669"/>
    <property type="project" value="UniProtKB-KW"/>
</dbReference>
<dbReference type="Proteomes" id="UP000294881">
    <property type="component" value="Unassembled WGS sequence"/>
</dbReference>
<keyword evidence="2" id="KW-0238">DNA-binding</keyword>
<proteinExistence type="predicted"/>
<evidence type="ECO:0000256" key="2">
    <source>
        <dbReference type="ARBA" id="ARBA00023125"/>
    </source>
</evidence>
<dbReference type="Pfam" id="PF12802">
    <property type="entry name" value="MarR_2"/>
    <property type="match status" value="1"/>
</dbReference>
<dbReference type="PROSITE" id="PS01117">
    <property type="entry name" value="HTH_MARR_1"/>
    <property type="match status" value="1"/>
</dbReference>
<dbReference type="PROSITE" id="PS50995">
    <property type="entry name" value="HTH_MARR_2"/>
    <property type="match status" value="1"/>
</dbReference>
<keyword evidence="3" id="KW-0804">Transcription</keyword>
<dbReference type="Gene3D" id="1.10.10.10">
    <property type="entry name" value="Winged helix-like DNA-binding domain superfamily/Winged helix DNA-binding domain"/>
    <property type="match status" value="1"/>
</dbReference>
<organism evidence="5 6">
    <name type="scientific">Camelimonas lactis</name>
    <dbReference type="NCBI Taxonomy" id="659006"/>
    <lineage>
        <taxon>Bacteria</taxon>
        <taxon>Pseudomonadati</taxon>
        <taxon>Pseudomonadota</taxon>
        <taxon>Alphaproteobacteria</taxon>
        <taxon>Hyphomicrobiales</taxon>
        <taxon>Chelatococcaceae</taxon>
        <taxon>Camelimonas</taxon>
    </lineage>
</organism>
<dbReference type="OrthoDB" id="7427954at2"/>
<sequence>MAAIPLVDGRPRARNRFGVLFVGLARRWRAAIDASLAELGLTDATLGPLAQIARCGDGVSQKDLAAAVGVGGSTLVRLLDILVAKDLVVRRQDRADRRANLLYLTPAGHAVLRRIETIIASVEDDILADMDEDALESLTRALEKIDARIAGAGRRKA</sequence>
<comment type="caution">
    <text evidence="5">The sequence shown here is derived from an EMBL/GenBank/DDBJ whole genome shotgun (WGS) entry which is preliminary data.</text>
</comment>
<evidence type="ECO:0000313" key="6">
    <source>
        <dbReference type="Proteomes" id="UP000294881"/>
    </source>
</evidence>
<dbReference type="GO" id="GO:0006950">
    <property type="term" value="P:response to stress"/>
    <property type="evidence" value="ECO:0007669"/>
    <property type="project" value="TreeGrafter"/>
</dbReference>
<dbReference type="RefSeq" id="WP_132001140.1">
    <property type="nucleotide sequence ID" value="NZ_JBHUNN010000002.1"/>
</dbReference>
<dbReference type="EMBL" id="SLWL01000001">
    <property type="protein sequence ID" value="TCO15789.1"/>
    <property type="molecule type" value="Genomic_DNA"/>
</dbReference>
<dbReference type="AlphaFoldDB" id="A0A4R2GX69"/>
<evidence type="ECO:0000256" key="3">
    <source>
        <dbReference type="ARBA" id="ARBA00023163"/>
    </source>
</evidence>
<dbReference type="PANTHER" id="PTHR33164:SF64">
    <property type="entry name" value="TRANSCRIPTIONAL REGULATOR SLYA"/>
    <property type="match status" value="1"/>
</dbReference>
<evidence type="ECO:0000259" key="4">
    <source>
        <dbReference type="PROSITE" id="PS50995"/>
    </source>
</evidence>
<name>A0A4R2GX69_9HYPH</name>
<dbReference type="InterPro" id="IPR036388">
    <property type="entry name" value="WH-like_DNA-bd_sf"/>
</dbReference>
<evidence type="ECO:0000256" key="1">
    <source>
        <dbReference type="ARBA" id="ARBA00023015"/>
    </source>
</evidence>
<protein>
    <submittedName>
        <fullName evidence="5">MarR family transcriptional regulator for hemolysin</fullName>
    </submittedName>
</protein>
<dbReference type="SMART" id="SM00347">
    <property type="entry name" value="HTH_MARR"/>
    <property type="match status" value="1"/>
</dbReference>
<gene>
    <name evidence="5" type="ORF">EV666_10136</name>
</gene>
<reference evidence="5 6" key="1">
    <citation type="submission" date="2019-03" db="EMBL/GenBank/DDBJ databases">
        <title>Genomic Encyclopedia of Type Strains, Phase IV (KMG-IV): sequencing the most valuable type-strain genomes for metagenomic binning, comparative biology and taxonomic classification.</title>
        <authorList>
            <person name="Goeker M."/>
        </authorList>
    </citation>
    <scope>NUCLEOTIDE SEQUENCE [LARGE SCALE GENOMIC DNA]</scope>
    <source>
        <strain evidence="5 6">DSM 22958</strain>
    </source>
</reference>
<accession>A0A4R2GX69</accession>
<dbReference type="PRINTS" id="PR00598">
    <property type="entry name" value="HTHMARR"/>
</dbReference>
<dbReference type="InterPro" id="IPR036390">
    <property type="entry name" value="WH_DNA-bd_sf"/>
</dbReference>
<feature type="domain" description="HTH marR-type" evidence="4">
    <location>
        <begin position="14"/>
        <end position="147"/>
    </location>
</feature>